<name>A0A9P8I122_9PEZI</name>
<evidence type="ECO:0000256" key="1">
    <source>
        <dbReference type="ARBA" id="ARBA00093634"/>
    </source>
</evidence>
<dbReference type="OrthoDB" id="408631at2759"/>
<dbReference type="PANTHER" id="PTHR31996:SF2">
    <property type="entry name" value="COILED-COIL DOMAIN-CONTAINING PROTEIN 115"/>
    <property type="match status" value="1"/>
</dbReference>
<feature type="region of interest" description="Disordered" evidence="2">
    <location>
        <begin position="103"/>
        <end position="128"/>
    </location>
</feature>
<accession>A0A9P8I122</accession>
<protein>
    <recommendedName>
        <fullName evidence="1">Vacuolar ATPase assembly protein VMA22</fullName>
    </recommendedName>
</protein>
<evidence type="ECO:0000313" key="3">
    <source>
        <dbReference type="EMBL" id="KAH0543740.1"/>
    </source>
</evidence>
<feature type="compositionally biased region" description="Basic and acidic residues" evidence="2">
    <location>
        <begin position="185"/>
        <end position="197"/>
    </location>
</feature>
<gene>
    <name evidence="3" type="ORF">FGG08_001922</name>
</gene>
<proteinExistence type="predicted"/>
<feature type="compositionally biased region" description="Polar residues" evidence="2">
    <location>
        <begin position="199"/>
        <end position="215"/>
    </location>
</feature>
<reference evidence="3" key="1">
    <citation type="submission" date="2021-03" db="EMBL/GenBank/DDBJ databases">
        <title>Comparative genomics and phylogenomic investigation of the class Geoglossomycetes provide insights into ecological specialization and systematics.</title>
        <authorList>
            <person name="Melie T."/>
            <person name="Pirro S."/>
            <person name="Miller A.N."/>
            <person name="Quandt A."/>
        </authorList>
    </citation>
    <scope>NUCLEOTIDE SEQUENCE</scope>
    <source>
        <strain evidence="3">GBOQ0MN5Z8</strain>
    </source>
</reference>
<sequence>MSKNKSPRGVPIRNNEIIQSNISEHLNQLLEQYLALLDQYQSLRTELTKSLSSGYISLAEANFLSTGRVKYGQDFYDERMQATKRLNSPLGEDDLIPSFELVQPTPGTPGSESKTNLVTHESSATTGKRVPNDPLRWFGILVPPALRNTQREFTDAVNIVPKLVEVIAQMDLCEKRIKEARKDVPPKFHFKSKDGGLSEHQTTAPSAQENQQPRSSMVFRRLHSLRIRISWIILELVGYEHIVSQPQPSVGPSPQGETENRKR</sequence>
<dbReference type="EMBL" id="JAGHQL010000027">
    <property type="protein sequence ID" value="KAH0543740.1"/>
    <property type="molecule type" value="Genomic_DNA"/>
</dbReference>
<dbReference type="Proteomes" id="UP000698800">
    <property type="component" value="Unassembled WGS sequence"/>
</dbReference>
<feature type="compositionally biased region" description="Low complexity" evidence="2">
    <location>
        <begin position="244"/>
        <end position="256"/>
    </location>
</feature>
<dbReference type="Pfam" id="PF21730">
    <property type="entry name" value="Vma22_CCDC115"/>
    <property type="match status" value="1"/>
</dbReference>
<evidence type="ECO:0000256" key="2">
    <source>
        <dbReference type="SAM" id="MobiDB-lite"/>
    </source>
</evidence>
<dbReference type="InterPro" id="IPR040357">
    <property type="entry name" value="Vma22/CCDC115"/>
</dbReference>
<dbReference type="GO" id="GO:0070072">
    <property type="term" value="P:vacuolar proton-transporting V-type ATPase complex assembly"/>
    <property type="evidence" value="ECO:0007669"/>
    <property type="project" value="InterPro"/>
</dbReference>
<dbReference type="AlphaFoldDB" id="A0A9P8I122"/>
<feature type="region of interest" description="Disordered" evidence="2">
    <location>
        <begin position="244"/>
        <end position="263"/>
    </location>
</feature>
<feature type="region of interest" description="Disordered" evidence="2">
    <location>
        <begin position="185"/>
        <end position="215"/>
    </location>
</feature>
<evidence type="ECO:0000313" key="4">
    <source>
        <dbReference type="Proteomes" id="UP000698800"/>
    </source>
</evidence>
<dbReference type="GO" id="GO:1990871">
    <property type="term" value="C:Vma12-Vma22 assembly complex"/>
    <property type="evidence" value="ECO:0007669"/>
    <property type="project" value="TreeGrafter"/>
</dbReference>
<dbReference type="PANTHER" id="PTHR31996">
    <property type="entry name" value="COILED-COIL DOMAIN-CONTAINING PROTEIN 115"/>
    <property type="match status" value="1"/>
</dbReference>
<feature type="compositionally biased region" description="Polar residues" evidence="2">
    <location>
        <begin position="108"/>
        <end position="126"/>
    </location>
</feature>
<dbReference type="GO" id="GO:0051082">
    <property type="term" value="F:unfolded protein binding"/>
    <property type="evidence" value="ECO:0007669"/>
    <property type="project" value="TreeGrafter"/>
</dbReference>
<keyword evidence="4" id="KW-1185">Reference proteome</keyword>
<organism evidence="3 4">
    <name type="scientific">Glutinoglossum americanum</name>
    <dbReference type="NCBI Taxonomy" id="1670608"/>
    <lineage>
        <taxon>Eukaryota</taxon>
        <taxon>Fungi</taxon>
        <taxon>Dikarya</taxon>
        <taxon>Ascomycota</taxon>
        <taxon>Pezizomycotina</taxon>
        <taxon>Geoglossomycetes</taxon>
        <taxon>Geoglossales</taxon>
        <taxon>Geoglossaceae</taxon>
        <taxon>Glutinoglossum</taxon>
    </lineage>
</organism>
<comment type="caution">
    <text evidence="3">The sequence shown here is derived from an EMBL/GenBank/DDBJ whole genome shotgun (WGS) entry which is preliminary data.</text>
</comment>